<reference evidence="2" key="1">
    <citation type="submission" date="2020-09" db="EMBL/GenBank/DDBJ databases">
        <authorList>
            <person name="Kim M.K."/>
        </authorList>
    </citation>
    <scope>NUCLEOTIDE SEQUENCE</scope>
    <source>
        <strain evidence="2">BT704</strain>
    </source>
</reference>
<dbReference type="GO" id="GO:0016853">
    <property type="term" value="F:isomerase activity"/>
    <property type="evidence" value="ECO:0007669"/>
    <property type="project" value="UniProtKB-KW"/>
</dbReference>
<dbReference type="RefSeq" id="WP_191040943.1">
    <property type="nucleotide sequence ID" value="NZ_JACXAA010000008.1"/>
</dbReference>
<organism evidence="2 3">
    <name type="scientific">Spirosoma validum</name>
    <dbReference type="NCBI Taxonomy" id="2771355"/>
    <lineage>
        <taxon>Bacteria</taxon>
        <taxon>Pseudomonadati</taxon>
        <taxon>Bacteroidota</taxon>
        <taxon>Cytophagia</taxon>
        <taxon>Cytophagales</taxon>
        <taxon>Cytophagaceae</taxon>
        <taxon>Spirosoma</taxon>
    </lineage>
</organism>
<dbReference type="EMBL" id="JACXAA010000008">
    <property type="protein sequence ID" value="MBD2755316.1"/>
    <property type="molecule type" value="Genomic_DNA"/>
</dbReference>
<evidence type="ECO:0000259" key="1">
    <source>
        <dbReference type="Pfam" id="PF01261"/>
    </source>
</evidence>
<keyword evidence="2" id="KW-0413">Isomerase</keyword>
<dbReference type="InterPro" id="IPR050312">
    <property type="entry name" value="IolE/XylAMocC-like"/>
</dbReference>
<evidence type="ECO:0000313" key="2">
    <source>
        <dbReference type="EMBL" id="MBD2755316.1"/>
    </source>
</evidence>
<dbReference type="AlphaFoldDB" id="A0A927B473"/>
<dbReference type="InterPro" id="IPR036237">
    <property type="entry name" value="Xyl_isomerase-like_sf"/>
</dbReference>
<accession>A0A927B473</accession>
<dbReference type="Gene3D" id="3.20.20.150">
    <property type="entry name" value="Divalent-metal-dependent TIM barrel enzymes"/>
    <property type="match status" value="1"/>
</dbReference>
<keyword evidence="3" id="KW-1185">Reference proteome</keyword>
<sequence>MRNLQPDRRAFLKSAVAGIPLVATAGTTLDRRSITNAGNDKSGPLRLSCNLYSFNEPLMSGQMTLEQVFTFCSELGFDAVDPTGYYFPKYPTLPDDNYVYQIKRKAFRLGLDISGTGVRNDFTLPDLTRRKAEIELVRQWTGLAARLGAPVLRVFAGTGKELPAGYNRKEVTAWVVDALRECADYAAKQGVLIVLQNHADFIRTADDILEIINQVNSEWLAVNLDIGSFKIGDPYGQIARVAPYAATWQLKENLFVDGRETETDLNRIMRIVRESGYRGYLPIETLGKGDPRQKVPVFYEKVSKALAAVSPSGSSTTTR</sequence>
<dbReference type="SUPFAM" id="SSF51658">
    <property type="entry name" value="Xylose isomerase-like"/>
    <property type="match status" value="1"/>
</dbReference>
<proteinExistence type="predicted"/>
<feature type="domain" description="Xylose isomerase-like TIM barrel" evidence="1">
    <location>
        <begin position="70"/>
        <end position="289"/>
    </location>
</feature>
<dbReference type="Proteomes" id="UP000653797">
    <property type="component" value="Unassembled WGS sequence"/>
</dbReference>
<dbReference type="PANTHER" id="PTHR12110:SF53">
    <property type="entry name" value="BLR5974 PROTEIN"/>
    <property type="match status" value="1"/>
</dbReference>
<comment type="caution">
    <text evidence="2">The sequence shown here is derived from an EMBL/GenBank/DDBJ whole genome shotgun (WGS) entry which is preliminary data.</text>
</comment>
<dbReference type="Pfam" id="PF01261">
    <property type="entry name" value="AP_endonuc_2"/>
    <property type="match status" value="1"/>
</dbReference>
<dbReference type="PROSITE" id="PS51318">
    <property type="entry name" value="TAT"/>
    <property type="match status" value="1"/>
</dbReference>
<dbReference type="InterPro" id="IPR006311">
    <property type="entry name" value="TAT_signal"/>
</dbReference>
<evidence type="ECO:0000313" key="3">
    <source>
        <dbReference type="Proteomes" id="UP000653797"/>
    </source>
</evidence>
<protein>
    <submittedName>
        <fullName evidence="2">Sugar phosphate isomerase/epimerase</fullName>
    </submittedName>
</protein>
<dbReference type="InterPro" id="IPR013022">
    <property type="entry name" value="Xyl_isomerase-like_TIM-brl"/>
</dbReference>
<dbReference type="PANTHER" id="PTHR12110">
    <property type="entry name" value="HYDROXYPYRUVATE ISOMERASE"/>
    <property type="match status" value="1"/>
</dbReference>
<name>A0A927B473_9BACT</name>
<gene>
    <name evidence="2" type="ORF">IC230_20615</name>
</gene>